<feature type="compositionally biased region" description="Basic and acidic residues" evidence="1">
    <location>
        <begin position="1"/>
        <end position="10"/>
    </location>
</feature>
<dbReference type="Proteomes" id="UP000475325">
    <property type="component" value="Unassembled WGS sequence"/>
</dbReference>
<reference evidence="2 3" key="1">
    <citation type="submission" date="2019-06" db="EMBL/GenBank/DDBJ databases">
        <authorList>
            <person name="Palmer J.M."/>
        </authorList>
    </citation>
    <scope>NUCLEOTIDE SEQUENCE [LARGE SCALE GENOMIC DNA]</scope>
    <source>
        <strain evidence="2 3">TWF102</strain>
    </source>
</reference>
<organism evidence="2 3">
    <name type="scientific">Orbilia oligospora</name>
    <name type="common">Nematode-trapping fungus</name>
    <name type="synonym">Arthrobotrys oligospora</name>
    <dbReference type="NCBI Taxonomy" id="2813651"/>
    <lineage>
        <taxon>Eukaryota</taxon>
        <taxon>Fungi</taxon>
        <taxon>Dikarya</taxon>
        <taxon>Ascomycota</taxon>
        <taxon>Pezizomycotina</taxon>
        <taxon>Orbiliomycetes</taxon>
        <taxon>Orbiliales</taxon>
        <taxon>Orbiliaceae</taxon>
        <taxon>Orbilia</taxon>
    </lineage>
</organism>
<evidence type="ECO:0000256" key="1">
    <source>
        <dbReference type="SAM" id="MobiDB-lite"/>
    </source>
</evidence>
<name>A0A7C8NKX3_ORBOL</name>
<proteinExistence type="predicted"/>
<protein>
    <submittedName>
        <fullName evidence="2">Uncharacterized protein</fullName>
    </submittedName>
</protein>
<sequence length="99" mass="11513">MKIEYSRDYMNDTSANRNSESISSLGEKPGLGKSKCYIQSYFNDIAIARMRLDRTLSRYPAKWGTSHGYMWAQEASSCSMEFLERVPAFASFYSLYDWF</sequence>
<dbReference type="EMBL" id="WIQW01000055">
    <property type="protein sequence ID" value="KAF3091731.1"/>
    <property type="molecule type" value="Genomic_DNA"/>
</dbReference>
<feature type="region of interest" description="Disordered" evidence="1">
    <location>
        <begin position="1"/>
        <end position="32"/>
    </location>
</feature>
<evidence type="ECO:0000313" key="3">
    <source>
        <dbReference type="Proteomes" id="UP000475325"/>
    </source>
</evidence>
<comment type="caution">
    <text evidence="2">The sequence shown here is derived from an EMBL/GenBank/DDBJ whole genome shotgun (WGS) entry which is preliminary data.</text>
</comment>
<accession>A0A7C8NKX3</accession>
<feature type="compositionally biased region" description="Polar residues" evidence="1">
    <location>
        <begin position="11"/>
        <end position="24"/>
    </location>
</feature>
<evidence type="ECO:0000313" key="2">
    <source>
        <dbReference type="EMBL" id="KAF3091731.1"/>
    </source>
</evidence>
<gene>
    <name evidence="2" type="ORF">TWF102_008710</name>
</gene>
<dbReference type="AlphaFoldDB" id="A0A7C8NKX3"/>